<comment type="caution">
    <text evidence="1">The sequence shown here is derived from an EMBL/GenBank/DDBJ whole genome shotgun (WGS) entry which is preliminary data.</text>
</comment>
<evidence type="ECO:0000313" key="2">
    <source>
        <dbReference type="Proteomes" id="UP000237438"/>
    </source>
</evidence>
<reference evidence="1 2" key="1">
    <citation type="submission" date="2017-10" db="EMBL/GenBank/DDBJ databases">
        <title>Development of genomic resources for the powdery mildew, Erysiphe pulchra.</title>
        <authorList>
            <person name="Wadl P.A."/>
            <person name="Mack B.M."/>
            <person name="Moore G."/>
            <person name="Beltz S.B."/>
        </authorList>
    </citation>
    <scope>NUCLEOTIDE SEQUENCE [LARGE SCALE GENOMIC DNA]</scope>
    <source>
        <strain evidence="1">Cflorida</strain>
    </source>
</reference>
<evidence type="ECO:0000313" key="1">
    <source>
        <dbReference type="EMBL" id="POS83325.1"/>
    </source>
</evidence>
<sequence>MDARNVSKFCDKLTTKTRIMKIFIQVEFGVTYSNNDCPPEPSVECRFIKKFKAAASKLQYNEDDDSKKRELPTAFSTPWIRPLDLSGPFDKDQQELWIMQTLLQCQIRPGTDVNSHKIETGDERDAFDMEGALNRAKDLDLFHEATLTIGTFFDDSDSDIDCEKPWKFPCLDGDYSSGDFTLPPYYGKTPKKAKRYGMYRNLTTRW</sequence>
<gene>
    <name evidence="1" type="ORF">EPUL_006798</name>
</gene>
<keyword evidence="2" id="KW-1185">Reference proteome</keyword>
<dbReference type="Proteomes" id="UP000237438">
    <property type="component" value="Unassembled WGS sequence"/>
</dbReference>
<organism evidence="1 2">
    <name type="scientific">Erysiphe pulchra</name>
    <dbReference type="NCBI Taxonomy" id="225359"/>
    <lineage>
        <taxon>Eukaryota</taxon>
        <taxon>Fungi</taxon>
        <taxon>Dikarya</taxon>
        <taxon>Ascomycota</taxon>
        <taxon>Pezizomycotina</taxon>
        <taxon>Leotiomycetes</taxon>
        <taxon>Erysiphales</taxon>
        <taxon>Erysiphaceae</taxon>
        <taxon>Erysiphe</taxon>
    </lineage>
</organism>
<accession>A0A2S4PMN4</accession>
<protein>
    <submittedName>
        <fullName evidence="1">Uncharacterized protein</fullName>
    </submittedName>
</protein>
<dbReference type="EMBL" id="PEDP01001692">
    <property type="protein sequence ID" value="POS83325.1"/>
    <property type="molecule type" value="Genomic_DNA"/>
</dbReference>
<proteinExistence type="predicted"/>
<dbReference type="AlphaFoldDB" id="A0A2S4PMN4"/>
<name>A0A2S4PMN4_9PEZI</name>
<dbReference type="OrthoDB" id="3593051at2759"/>